<gene>
    <name evidence="1" type="ORF">V8G54_011820</name>
</gene>
<organism evidence="1 2">
    <name type="scientific">Vigna mungo</name>
    <name type="common">Black gram</name>
    <name type="synonym">Phaseolus mungo</name>
    <dbReference type="NCBI Taxonomy" id="3915"/>
    <lineage>
        <taxon>Eukaryota</taxon>
        <taxon>Viridiplantae</taxon>
        <taxon>Streptophyta</taxon>
        <taxon>Embryophyta</taxon>
        <taxon>Tracheophyta</taxon>
        <taxon>Spermatophyta</taxon>
        <taxon>Magnoliopsida</taxon>
        <taxon>eudicotyledons</taxon>
        <taxon>Gunneridae</taxon>
        <taxon>Pentapetalae</taxon>
        <taxon>rosids</taxon>
        <taxon>fabids</taxon>
        <taxon>Fabales</taxon>
        <taxon>Fabaceae</taxon>
        <taxon>Papilionoideae</taxon>
        <taxon>50 kb inversion clade</taxon>
        <taxon>NPAAA clade</taxon>
        <taxon>indigoferoid/millettioid clade</taxon>
        <taxon>Phaseoleae</taxon>
        <taxon>Vigna</taxon>
    </lineage>
</organism>
<accession>A0AAQ3S3E6</accession>
<protein>
    <submittedName>
        <fullName evidence="1">Uncharacterized protein</fullName>
    </submittedName>
</protein>
<evidence type="ECO:0000313" key="1">
    <source>
        <dbReference type="EMBL" id="WVZ14254.1"/>
    </source>
</evidence>
<evidence type="ECO:0000313" key="2">
    <source>
        <dbReference type="Proteomes" id="UP001374535"/>
    </source>
</evidence>
<reference evidence="1 2" key="1">
    <citation type="journal article" date="2023" name="Life. Sci Alliance">
        <title>Evolutionary insights into 3D genome organization and epigenetic landscape of Vigna mungo.</title>
        <authorList>
            <person name="Junaid A."/>
            <person name="Singh B."/>
            <person name="Bhatia S."/>
        </authorList>
    </citation>
    <scope>NUCLEOTIDE SEQUENCE [LARGE SCALE GENOMIC DNA]</scope>
    <source>
        <strain evidence="1">Urdbean</strain>
    </source>
</reference>
<keyword evidence="2" id="KW-1185">Reference proteome</keyword>
<proteinExistence type="predicted"/>
<sequence>MVDLKWPTCISFATLGEEKSTKTVFTGSRGAQLSIPSINSLSNLSAIHFFDKTIFTNPGPATEHDSIISDCGRFLTIACPTAGGPLNPDCFPFIFANIPIALLHW</sequence>
<name>A0AAQ3S3E6_VIGMU</name>
<dbReference type="EMBL" id="CP144697">
    <property type="protein sequence ID" value="WVZ14254.1"/>
    <property type="molecule type" value="Genomic_DNA"/>
</dbReference>
<dbReference type="Proteomes" id="UP001374535">
    <property type="component" value="Chromosome 4"/>
</dbReference>
<dbReference type="AlphaFoldDB" id="A0AAQ3S3E6"/>